<feature type="domain" description="DinB-like" evidence="1">
    <location>
        <begin position="13"/>
        <end position="150"/>
    </location>
</feature>
<keyword evidence="3" id="KW-1185">Reference proteome</keyword>
<protein>
    <submittedName>
        <fullName evidence="2">DinB family protein</fullName>
    </submittedName>
</protein>
<dbReference type="InterPro" id="IPR034660">
    <property type="entry name" value="DinB/YfiT-like"/>
</dbReference>
<organism evidence="2 3">
    <name type="scientific">Niabella yanshanensis</name>
    <dbReference type="NCBI Taxonomy" id="577386"/>
    <lineage>
        <taxon>Bacteria</taxon>
        <taxon>Pseudomonadati</taxon>
        <taxon>Bacteroidota</taxon>
        <taxon>Chitinophagia</taxon>
        <taxon>Chitinophagales</taxon>
        <taxon>Chitinophagaceae</taxon>
        <taxon>Niabella</taxon>
    </lineage>
</organism>
<evidence type="ECO:0000313" key="2">
    <source>
        <dbReference type="EMBL" id="WQD37607.1"/>
    </source>
</evidence>
<dbReference type="SUPFAM" id="SSF109854">
    <property type="entry name" value="DinB/YfiT-like putative metalloenzymes"/>
    <property type="match status" value="1"/>
</dbReference>
<dbReference type="EMBL" id="CP139960">
    <property type="protein sequence ID" value="WQD37607.1"/>
    <property type="molecule type" value="Genomic_DNA"/>
</dbReference>
<proteinExistence type="predicted"/>
<name>A0ABZ0W7V2_9BACT</name>
<dbReference type="Pfam" id="PF12867">
    <property type="entry name" value="DinB_2"/>
    <property type="match status" value="1"/>
</dbReference>
<dbReference type="Proteomes" id="UP001325680">
    <property type="component" value="Chromosome"/>
</dbReference>
<reference evidence="2 3" key="1">
    <citation type="submission" date="2023-12" db="EMBL/GenBank/DDBJ databases">
        <title>Genome sequencing and assembly of bacterial species from a model synthetic community.</title>
        <authorList>
            <person name="Hogle S.L."/>
        </authorList>
    </citation>
    <scope>NUCLEOTIDE SEQUENCE [LARGE SCALE GENOMIC DNA]</scope>
    <source>
        <strain evidence="2 3">HAMBI_3031</strain>
    </source>
</reference>
<dbReference type="RefSeq" id="WP_114791613.1">
    <property type="nucleotide sequence ID" value="NZ_CP139960.1"/>
</dbReference>
<dbReference type="Gene3D" id="1.20.120.450">
    <property type="entry name" value="dinb family like domain"/>
    <property type="match status" value="1"/>
</dbReference>
<dbReference type="InterPro" id="IPR024775">
    <property type="entry name" value="DinB-like"/>
</dbReference>
<evidence type="ECO:0000313" key="3">
    <source>
        <dbReference type="Proteomes" id="UP001325680"/>
    </source>
</evidence>
<evidence type="ECO:0000259" key="1">
    <source>
        <dbReference type="Pfam" id="PF12867"/>
    </source>
</evidence>
<sequence length="158" mass="17399">MTKTQKYIIHCIEAARKGFIELTEGLTIEQLNKIPPGFNNNIAWNFGHISVSALALAFKASGVKPAIEIPYFKEYGKGTRPETDIDAEELRALKDYAVTAISMIKESLTGNEFSNATITPYTTATYGIPMTDIDEIIATIAMHDSLHYGIAKSLSRIV</sequence>
<accession>A0ABZ0W7V2</accession>
<gene>
    <name evidence="2" type="ORF">U0035_18195</name>
</gene>